<dbReference type="InterPro" id="IPR001810">
    <property type="entry name" value="F-box_dom"/>
</dbReference>
<dbReference type="InterPro" id="IPR055357">
    <property type="entry name" value="LRR_At1g61320_AtMIF1"/>
</dbReference>
<dbReference type="SUPFAM" id="SSF52047">
    <property type="entry name" value="RNI-like"/>
    <property type="match status" value="1"/>
</dbReference>
<name>A0A835CEN6_9FABA</name>
<proteinExistence type="predicted"/>
<dbReference type="SUPFAM" id="SSF81383">
    <property type="entry name" value="F-box domain"/>
    <property type="match status" value="1"/>
</dbReference>
<dbReference type="PROSITE" id="PS50181">
    <property type="entry name" value="FBOX"/>
    <property type="match status" value="1"/>
</dbReference>
<dbReference type="SMART" id="SM00256">
    <property type="entry name" value="FBOX"/>
    <property type="match status" value="1"/>
</dbReference>
<dbReference type="Pfam" id="PF00646">
    <property type="entry name" value="F-box"/>
    <property type="match status" value="1"/>
</dbReference>
<dbReference type="InterPro" id="IPR055294">
    <property type="entry name" value="FBL60-like"/>
</dbReference>
<reference evidence="2" key="1">
    <citation type="submission" date="2020-09" db="EMBL/GenBank/DDBJ databases">
        <title>Genome-Enabled Discovery of Anthraquinone Biosynthesis in Senna tora.</title>
        <authorList>
            <person name="Kang S.-H."/>
            <person name="Pandey R.P."/>
            <person name="Lee C.-M."/>
            <person name="Sim J.-S."/>
            <person name="Jeong J.-T."/>
            <person name="Choi B.-S."/>
            <person name="Jung M."/>
            <person name="Ginzburg D."/>
            <person name="Zhao K."/>
            <person name="Won S.Y."/>
            <person name="Oh T.-J."/>
            <person name="Yu Y."/>
            <person name="Kim N.-H."/>
            <person name="Lee O.R."/>
            <person name="Lee T.-H."/>
            <person name="Bashyal P."/>
            <person name="Kim T.-S."/>
            <person name="Lee W.-H."/>
            <person name="Kawkins C."/>
            <person name="Kim C.-K."/>
            <person name="Kim J.S."/>
            <person name="Ahn B.O."/>
            <person name="Rhee S.Y."/>
            <person name="Sohng J.K."/>
        </authorList>
    </citation>
    <scope>NUCLEOTIDE SEQUENCE</scope>
    <source>
        <tissue evidence="2">Leaf</tissue>
    </source>
</reference>
<evidence type="ECO:0000313" key="3">
    <source>
        <dbReference type="Proteomes" id="UP000634136"/>
    </source>
</evidence>
<organism evidence="2 3">
    <name type="scientific">Senna tora</name>
    <dbReference type="NCBI Taxonomy" id="362788"/>
    <lineage>
        <taxon>Eukaryota</taxon>
        <taxon>Viridiplantae</taxon>
        <taxon>Streptophyta</taxon>
        <taxon>Embryophyta</taxon>
        <taxon>Tracheophyta</taxon>
        <taxon>Spermatophyta</taxon>
        <taxon>Magnoliopsida</taxon>
        <taxon>eudicotyledons</taxon>
        <taxon>Gunneridae</taxon>
        <taxon>Pentapetalae</taxon>
        <taxon>rosids</taxon>
        <taxon>fabids</taxon>
        <taxon>Fabales</taxon>
        <taxon>Fabaceae</taxon>
        <taxon>Caesalpinioideae</taxon>
        <taxon>Cassia clade</taxon>
        <taxon>Senna</taxon>
    </lineage>
</organism>
<dbReference type="PANTHER" id="PTHR31293">
    <property type="entry name" value="RNI-LIKE SUPERFAMILY PROTEIN"/>
    <property type="match status" value="1"/>
</dbReference>
<dbReference type="PANTHER" id="PTHR31293:SF12">
    <property type="entry name" value="RNI-LIKE SUPERFAMILY PROTEIN"/>
    <property type="match status" value="1"/>
</dbReference>
<sequence>MRDRISELPDDLLCKILSYLPNTKHAASTSILSKRWKSLWHQLPSLDLDEEEYINNIVTPVRKNFKTHYDSQFAQFVNGVLSVRRHVEQPIRKFRLRYEITRPHPSDFIRWVNTAIQRSVEELDLSRGTALPTHVFTCTILVVLKLHRVFIRDKIDSVCMPSLNTLHLNFVQFSSEDCVVKLLSSCSTTLEDLFILNCDGLSNFLHKTMAIAVAASPKQGIKQWMSQELSSCPPSSPTFRINLEVIPSRLQNDPICLWCIDQLPKLFSL</sequence>
<protein>
    <submittedName>
        <fullName evidence="2">F-box/FBD/LRR-repeat protein</fullName>
    </submittedName>
</protein>
<dbReference type="Pfam" id="PF23622">
    <property type="entry name" value="LRR_At1g61320_AtMIF1"/>
    <property type="match status" value="1"/>
</dbReference>
<gene>
    <name evidence="2" type="ORF">G2W53_006292</name>
</gene>
<feature type="domain" description="F-box" evidence="1">
    <location>
        <begin position="2"/>
        <end position="57"/>
    </location>
</feature>
<dbReference type="CDD" id="cd22160">
    <property type="entry name" value="F-box_AtFBL13-like"/>
    <property type="match status" value="1"/>
</dbReference>
<dbReference type="Proteomes" id="UP000634136">
    <property type="component" value="Unassembled WGS sequence"/>
</dbReference>
<dbReference type="OrthoDB" id="1427045at2759"/>
<dbReference type="InterPro" id="IPR036047">
    <property type="entry name" value="F-box-like_dom_sf"/>
</dbReference>
<evidence type="ECO:0000259" key="1">
    <source>
        <dbReference type="PROSITE" id="PS50181"/>
    </source>
</evidence>
<dbReference type="EMBL" id="JAAIUW010000003">
    <property type="protein sequence ID" value="KAF7837810.1"/>
    <property type="molecule type" value="Genomic_DNA"/>
</dbReference>
<keyword evidence="3" id="KW-1185">Reference proteome</keyword>
<dbReference type="Gene3D" id="1.20.1280.50">
    <property type="match status" value="1"/>
</dbReference>
<evidence type="ECO:0000313" key="2">
    <source>
        <dbReference type="EMBL" id="KAF7837810.1"/>
    </source>
</evidence>
<dbReference type="InterPro" id="IPR053781">
    <property type="entry name" value="F-box_AtFBL13-like"/>
</dbReference>
<dbReference type="AlphaFoldDB" id="A0A835CEN6"/>
<accession>A0A835CEN6</accession>
<comment type="caution">
    <text evidence="2">The sequence shown here is derived from an EMBL/GenBank/DDBJ whole genome shotgun (WGS) entry which is preliminary data.</text>
</comment>